<dbReference type="PANTHER" id="PTHR31836:SF28">
    <property type="entry name" value="SRCR DOMAIN-CONTAINING PROTEIN-RELATED"/>
    <property type="match status" value="1"/>
</dbReference>
<evidence type="ECO:0000313" key="8">
    <source>
        <dbReference type="Proteomes" id="UP000623467"/>
    </source>
</evidence>
<feature type="signal peptide" evidence="6">
    <location>
        <begin position="1"/>
        <end position="21"/>
    </location>
</feature>
<dbReference type="GO" id="GO:0005576">
    <property type="term" value="C:extracellular region"/>
    <property type="evidence" value="ECO:0007669"/>
    <property type="project" value="UniProtKB-SubCell"/>
</dbReference>
<keyword evidence="3" id="KW-0964">Secreted</keyword>
<dbReference type="PANTHER" id="PTHR31836">
    <property type="match status" value="1"/>
</dbReference>
<dbReference type="InterPro" id="IPR051477">
    <property type="entry name" value="Expansin_CellWall"/>
</dbReference>
<dbReference type="Pfam" id="PF24300">
    <property type="entry name" value="KWL1"/>
    <property type="match status" value="1"/>
</dbReference>
<organism evidence="7 8">
    <name type="scientific">Mycena sanguinolenta</name>
    <dbReference type="NCBI Taxonomy" id="230812"/>
    <lineage>
        <taxon>Eukaryota</taxon>
        <taxon>Fungi</taxon>
        <taxon>Dikarya</taxon>
        <taxon>Basidiomycota</taxon>
        <taxon>Agaricomycotina</taxon>
        <taxon>Agaricomycetes</taxon>
        <taxon>Agaricomycetidae</taxon>
        <taxon>Agaricales</taxon>
        <taxon>Marasmiineae</taxon>
        <taxon>Mycenaceae</taxon>
        <taxon>Mycena</taxon>
    </lineage>
</organism>
<comment type="similarity">
    <text evidence="2">Belongs to the kiwellin family.</text>
</comment>
<gene>
    <name evidence="7" type="ORF">MSAN_01239000</name>
</gene>
<dbReference type="OrthoDB" id="623670at2759"/>
<keyword evidence="8" id="KW-1185">Reference proteome</keyword>
<feature type="region of interest" description="Disordered" evidence="5">
    <location>
        <begin position="120"/>
        <end position="222"/>
    </location>
</feature>
<dbReference type="CDD" id="cd22191">
    <property type="entry name" value="DPBB_RlpA_EXP_N-like"/>
    <property type="match status" value="1"/>
</dbReference>
<evidence type="ECO:0000256" key="1">
    <source>
        <dbReference type="ARBA" id="ARBA00004613"/>
    </source>
</evidence>
<feature type="compositionally biased region" description="Low complexity" evidence="5">
    <location>
        <begin position="120"/>
        <end position="215"/>
    </location>
</feature>
<evidence type="ECO:0000256" key="5">
    <source>
        <dbReference type="SAM" id="MobiDB-lite"/>
    </source>
</evidence>
<comment type="subcellular location">
    <subcellularLocation>
        <location evidence="1">Secreted</location>
    </subcellularLocation>
</comment>
<evidence type="ECO:0000256" key="3">
    <source>
        <dbReference type="ARBA" id="ARBA00022525"/>
    </source>
</evidence>
<reference evidence="7" key="1">
    <citation type="submission" date="2020-05" db="EMBL/GenBank/DDBJ databases">
        <title>Mycena genomes resolve the evolution of fungal bioluminescence.</title>
        <authorList>
            <person name="Tsai I.J."/>
        </authorList>
    </citation>
    <scope>NUCLEOTIDE SEQUENCE</scope>
    <source>
        <strain evidence="7">160909Yilan</strain>
    </source>
</reference>
<evidence type="ECO:0000313" key="7">
    <source>
        <dbReference type="EMBL" id="KAF7358985.1"/>
    </source>
</evidence>
<dbReference type="Proteomes" id="UP000623467">
    <property type="component" value="Unassembled WGS sequence"/>
</dbReference>
<evidence type="ECO:0000256" key="6">
    <source>
        <dbReference type="SAM" id="SignalP"/>
    </source>
</evidence>
<evidence type="ECO:0000256" key="2">
    <source>
        <dbReference type="ARBA" id="ARBA00005592"/>
    </source>
</evidence>
<dbReference type="SUPFAM" id="SSF50685">
    <property type="entry name" value="Barwin-like endoglucanases"/>
    <property type="match status" value="1"/>
</dbReference>
<protein>
    <submittedName>
        <fullName evidence="7">Uncharacterized protein</fullName>
    </submittedName>
</protein>
<dbReference type="AlphaFoldDB" id="A0A8H6YJC8"/>
<comment type="caution">
    <text evidence="7">The sequence shown here is derived from an EMBL/GenBank/DDBJ whole genome shotgun (WGS) entry which is preliminary data.</text>
</comment>
<dbReference type="InterPro" id="IPR036908">
    <property type="entry name" value="RlpA-like_sf"/>
</dbReference>
<keyword evidence="4 6" id="KW-0732">Signal</keyword>
<feature type="chain" id="PRO_5034473494" evidence="6">
    <location>
        <begin position="22"/>
        <end position="222"/>
    </location>
</feature>
<sequence>MLSAGILSLSLPFLFAPAVLGDTFTNYFAGDSEGACGQWHQDSEWVVALPYYLWDGGSHCGEQVHITANGMSATATIVDECGQGCASDLDFSQSLFGYFVGGEQNNEQVGVLTGSYTFGSGSSGSSGNSGNSGNDDDTTTTTSTKHTTTTTSTHTTPTTTSTTTTHTTTSSTTTTHSSSTTTTSHSSSAPVSKSSATPSPSPSTTTSATATPTGGTEFGGVQ</sequence>
<name>A0A8H6YJC8_9AGAR</name>
<accession>A0A8H6YJC8</accession>
<dbReference type="InterPro" id="IPR039271">
    <property type="entry name" value="Kiwellin-like"/>
</dbReference>
<dbReference type="Gene3D" id="2.40.40.10">
    <property type="entry name" value="RlpA-like domain"/>
    <property type="match status" value="1"/>
</dbReference>
<evidence type="ECO:0000256" key="4">
    <source>
        <dbReference type="ARBA" id="ARBA00022729"/>
    </source>
</evidence>
<dbReference type="EMBL" id="JACAZH010000009">
    <property type="protein sequence ID" value="KAF7358985.1"/>
    <property type="molecule type" value="Genomic_DNA"/>
</dbReference>
<proteinExistence type="inferred from homology"/>